<dbReference type="Proteomes" id="UP000308167">
    <property type="component" value="Unassembled WGS sequence"/>
</dbReference>
<dbReference type="Pfam" id="PF07732">
    <property type="entry name" value="Cu-oxidase_3"/>
    <property type="match status" value="1"/>
</dbReference>
<accession>A0ABY6TL81</accession>
<evidence type="ECO:0000259" key="6">
    <source>
        <dbReference type="Pfam" id="PF07732"/>
    </source>
</evidence>
<dbReference type="InterPro" id="IPR008972">
    <property type="entry name" value="Cupredoxin"/>
</dbReference>
<dbReference type="PROSITE" id="PS51318">
    <property type="entry name" value="TAT"/>
    <property type="match status" value="1"/>
</dbReference>
<sequence>MDLSRRQLFKKTLIAGAFMSLPHAAIAGSRQPLVVPPLLESRRGKPVFLGLESIQTKLVNDTLTEVWGFNGLYLGPTVRVRKGDFVKLNYRNNLPQLVAMNIQGLQTDSNTLGGIGHSLKPGETWAPIVPINQTAATCYYHSCSLAGSAYQNYRGLVGLWLIEDDESRKANLPNKYGVNDIPLILQDIHLNNQNSPVFSSNEPHFMGNRLFINGQEAPYLNVARGWVRLRLLNASISRSYELRFDDEREFLLIAKEQGFLPEPKPMKSIHLGTGERIEMLVDLNEGGNVSLIAGKKRGIFDKLSLFIDDNGEVADNTVLELRPEGLISAFNRQPSYQFSSIATRPKQIAQERTFHIDNENAMINQKRFDPRRIDVNAKQGSVERWHITSSSAAGFRIQGAKFLVESQNDQAVPDNELVWQDTLRIANKATLLVQFDNRSSNAQPFIFGSSDLLQADKGAIGLLVVQE</sequence>
<gene>
    <name evidence="5 7" type="primary">ftsP</name>
    <name evidence="7" type="ORF">SAMEA1410922_01664</name>
</gene>
<evidence type="ECO:0000313" key="7">
    <source>
        <dbReference type="EMBL" id="VTU08824.1"/>
    </source>
</evidence>
<dbReference type="Gene3D" id="2.60.40.420">
    <property type="entry name" value="Cupredoxins - blue copper proteins"/>
    <property type="match status" value="3"/>
</dbReference>
<comment type="similarity">
    <text evidence="5">Belongs to the FtsP family.</text>
</comment>
<dbReference type="SUPFAM" id="SSF49503">
    <property type="entry name" value="Cupredoxins"/>
    <property type="match status" value="3"/>
</dbReference>
<evidence type="ECO:0000256" key="4">
    <source>
        <dbReference type="ARBA" id="ARBA00023306"/>
    </source>
</evidence>
<evidence type="ECO:0000313" key="8">
    <source>
        <dbReference type="Proteomes" id="UP000308167"/>
    </source>
</evidence>
<organism evidence="7 8">
    <name type="scientific">Actinobacillus porcinus</name>
    <dbReference type="NCBI Taxonomy" id="51048"/>
    <lineage>
        <taxon>Bacteria</taxon>
        <taxon>Pseudomonadati</taxon>
        <taxon>Pseudomonadota</taxon>
        <taxon>Gammaproteobacteria</taxon>
        <taxon>Pasteurellales</taxon>
        <taxon>Pasteurellaceae</taxon>
        <taxon>Actinobacillus</taxon>
    </lineage>
</organism>
<name>A0ABY6TL81_9PAST</name>
<dbReference type="CDD" id="cd13867">
    <property type="entry name" value="CuRO_2_CueO_FtsP"/>
    <property type="match status" value="1"/>
</dbReference>
<dbReference type="InterPro" id="IPR045087">
    <property type="entry name" value="Cu-oxidase_fam"/>
</dbReference>
<comment type="subcellular location">
    <subcellularLocation>
        <location evidence="5">Periplasm</location>
    </subcellularLocation>
    <text evidence="5">Localizes to the division septum.</text>
</comment>
<evidence type="ECO:0000256" key="5">
    <source>
        <dbReference type="HAMAP-Rule" id="MF_00915"/>
    </source>
</evidence>
<dbReference type="InterPro" id="IPR006311">
    <property type="entry name" value="TAT_signal"/>
</dbReference>
<evidence type="ECO:0000256" key="2">
    <source>
        <dbReference type="ARBA" id="ARBA00022729"/>
    </source>
</evidence>
<comment type="caution">
    <text evidence="7">The sequence shown here is derived from an EMBL/GenBank/DDBJ whole genome shotgun (WGS) entry which is preliminary data.</text>
</comment>
<dbReference type="HAMAP" id="MF_00915">
    <property type="entry name" value="FtsP"/>
    <property type="match status" value="1"/>
</dbReference>
<reference evidence="7 8" key="1">
    <citation type="submission" date="2019-05" db="EMBL/GenBank/DDBJ databases">
        <authorList>
            <consortium name="Pathogen Informatics"/>
        </authorList>
    </citation>
    <scope>NUCLEOTIDE SEQUENCE [LARGE SCALE GENOMIC DNA]</scope>
    <source>
        <strain evidence="7 8">NM319</strain>
    </source>
</reference>
<feature type="domain" description="Plastocyanin-like" evidence="6">
    <location>
        <begin position="59"/>
        <end position="166"/>
    </location>
</feature>
<dbReference type="InterPro" id="IPR026589">
    <property type="entry name" value="FtsP"/>
</dbReference>
<keyword evidence="1 5" id="KW-0132">Cell division</keyword>
<dbReference type="GeneID" id="86156041"/>
<dbReference type="RefSeq" id="WP_135710688.1">
    <property type="nucleotide sequence ID" value="NZ_CABFKI010000010.1"/>
</dbReference>
<dbReference type="PANTHER" id="PTHR48267">
    <property type="entry name" value="CUPREDOXIN SUPERFAMILY PROTEIN"/>
    <property type="match status" value="1"/>
</dbReference>
<protein>
    <recommendedName>
        <fullName evidence="5">Cell division protein FtsP</fullName>
    </recommendedName>
</protein>
<keyword evidence="8" id="KW-1185">Reference proteome</keyword>
<evidence type="ECO:0000256" key="3">
    <source>
        <dbReference type="ARBA" id="ARBA00022764"/>
    </source>
</evidence>
<dbReference type="PANTHER" id="PTHR48267:SF1">
    <property type="entry name" value="BILIRUBIN OXIDASE"/>
    <property type="match status" value="1"/>
</dbReference>
<keyword evidence="2" id="KW-0732">Signal</keyword>
<dbReference type="EMBL" id="CABFKI010000010">
    <property type="protein sequence ID" value="VTU08824.1"/>
    <property type="molecule type" value="Genomic_DNA"/>
</dbReference>
<dbReference type="InterPro" id="IPR011707">
    <property type="entry name" value="Cu-oxidase-like_N"/>
</dbReference>
<comment type="function">
    <text evidence="5">Cell division protein that is required for growth during stress conditions. May be involved in protecting or stabilizing the divisomal assembly under conditions of stress.</text>
</comment>
<keyword evidence="4 5" id="KW-0131">Cell cycle</keyword>
<proteinExistence type="inferred from homology"/>
<evidence type="ECO:0000256" key="1">
    <source>
        <dbReference type="ARBA" id="ARBA00022618"/>
    </source>
</evidence>
<keyword evidence="3 5" id="KW-0574">Periplasm</keyword>